<protein>
    <recommendedName>
        <fullName evidence="4">Transcription factor CBF/NF-Y/archaeal histone domain-containing protein</fullName>
    </recommendedName>
</protein>
<dbReference type="Pfam" id="PF00808">
    <property type="entry name" value="CBFD_NFYB_HMF"/>
    <property type="match status" value="1"/>
</dbReference>
<keyword evidence="2" id="KW-0539">Nucleus</keyword>
<dbReference type="GO" id="GO:0001046">
    <property type="term" value="F:core promoter sequence-specific DNA binding"/>
    <property type="evidence" value="ECO:0007669"/>
    <property type="project" value="TreeGrafter"/>
</dbReference>
<dbReference type="GO" id="GO:0046982">
    <property type="term" value="F:protein heterodimerization activity"/>
    <property type="evidence" value="ECO:0007669"/>
    <property type="project" value="InterPro"/>
</dbReference>
<name>A0A4V6A4F3_STECR</name>
<proteinExistence type="predicted"/>
<dbReference type="PANTHER" id="PTHR10252:SF5">
    <property type="entry name" value="DR1-ASSOCIATED COREPRESSOR"/>
    <property type="match status" value="1"/>
</dbReference>
<evidence type="ECO:0000259" key="4">
    <source>
        <dbReference type="Pfam" id="PF00808"/>
    </source>
</evidence>
<evidence type="ECO:0000256" key="3">
    <source>
        <dbReference type="SAM" id="MobiDB-lite"/>
    </source>
</evidence>
<evidence type="ECO:0000256" key="2">
    <source>
        <dbReference type="ARBA" id="ARBA00023242"/>
    </source>
</evidence>
<comment type="caution">
    <text evidence="5">The sequence shown here is derived from an EMBL/GenBank/DDBJ whole genome shotgun (WGS) entry which is preliminary data.</text>
</comment>
<keyword evidence="6" id="KW-1185">Reference proteome</keyword>
<reference evidence="5 6" key="1">
    <citation type="journal article" date="2015" name="Genome Biol.">
        <title>Comparative genomics of Steinernema reveals deeply conserved gene regulatory networks.</title>
        <authorList>
            <person name="Dillman A.R."/>
            <person name="Macchietto M."/>
            <person name="Porter C.F."/>
            <person name="Rogers A."/>
            <person name="Williams B."/>
            <person name="Antoshechkin I."/>
            <person name="Lee M.M."/>
            <person name="Goodwin Z."/>
            <person name="Lu X."/>
            <person name="Lewis E.E."/>
            <person name="Goodrich-Blair H."/>
            <person name="Stock S.P."/>
            <person name="Adams B.J."/>
            <person name="Sternberg P.W."/>
            <person name="Mortazavi A."/>
        </authorList>
    </citation>
    <scope>NUCLEOTIDE SEQUENCE [LARGE SCALE GENOMIC DNA]</scope>
    <source>
        <strain evidence="5 6">ALL</strain>
    </source>
</reference>
<reference evidence="5 6" key="2">
    <citation type="journal article" date="2019" name="G3 (Bethesda)">
        <title>Hybrid Assembly of the Genome of the Entomopathogenic Nematode Steinernema carpocapsae Identifies the X-Chromosome.</title>
        <authorList>
            <person name="Serra L."/>
            <person name="Macchietto M."/>
            <person name="Macias-Munoz A."/>
            <person name="McGill C.J."/>
            <person name="Rodriguez I.M."/>
            <person name="Rodriguez B."/>
            <person name="Murad R."/>
            <person name="Mortazavi A."/>
        </authorList>
    </citation>
    <scope>NUCLEOTIDE SEQUENCE [LARGE SCALE GENOMIC DNA]</scope>
    <source>
        <strain evidence="5 6">ALL</strain>
    </source>
</reference>
<evidence type="ECO:0000256" key="1">
    <source>
        <dbReference type="ARBA" id="ARBA00004123"/>
    </source>
</evidence>
<dbReference type="GO" id="GO:0017054">
    <property type="term" value="C:negative cofactor 2 complex"/>
    <property type="evidence" value="ECO:0007669"/>
    <property type="project" value="TreeGrafter"/>
</dbReference>
<sequence>MNFDNGQPSTSAGGVPAPIRKRRFSSAKIQPTRIKKVMQSDEDIGRMVASVPVAIGSAMEHFLERLLSSAAHCIQFSASRTLSPSHIKQAVQMNPYFSFLEPSLTEVPALAKAENIPAAVSVPQPPPEVQTNQAVQQNMYTAALQNLINATTRGGALAAPINGAASATTALFSLDPATITQQVLAQIAAVSSAEKRAAPTPVSAIDPTKPKRGRPRKIKKEEKCVDEEEPVAPTASVEPKPRSQLTDRELMPPPKLPIVRRAQNGNSSVKFGEVLVKKEVKAEV</sequence>
<dbReference type="OrthoDB" id="653904at2759"/>
<evidence type="ECO:0000313" key="6">
    <source>
        <dbReference type="Proteomes" id="UP000298663"/>
    </source>
</evidence>
<accession>A0A4V6A4F3</accession>
<dbReference type="PANTHER" id="PTHR10252">
    <property type="entry name" value="HISTONE-LIKE TRANSCRIPTION FACTOR CCAAT-RELATED"/>
    <property type="match status" value="1"/>
</dbReference>
<feature type="compositionally biased region" description="Polar residues" evidence="3">
    <location>
        <begin position="1"/>
        <end position="12"/>
    </location>
</feature>
<dbReference type="EMBL" id="AZBU02000003">
    <property type="protein sequence ID" value="TKR86715.1"/>
    <property type="molecule type" value="Genomic_DNA"/>
</dbReference>
<dbReference type="AlphaFoldDB" id="A0A4V6A4F3"/>
<feature type="compositionally biased region" description="Basic and acidic residues" evidence="3">
    <location>
        <begin position="239"/>
        <end position="250"/>
    </location>
</feature>
<feature type="region of interest" description="Disordered" evidence="3">
    <location>
        <begin position="1"/>
        <end position="21"/>
    </location>
</feature>
<dbReference type="InterPro" id="IPR009072">
    <property type="entry name" value="Histone-fold"/>
</dbReference>
<dbReference type="GO" id="GO:0016251">
    <property type="term" value="F:RNA polymerase II general transcription initiation factor activity"/>
    <property type="evidence" value="ECO:0007669"/>
    <property type="project" value="TreeGrafter"/>
</dbReference>
<dbReference type="InterPro" id="IPR050568">
    <property type="entry name" value="Transcr_DNA_Rep_Reg"/>
</dbReference>
<organism evidence="5 6">
    <name type="scientific">Steinernema carpocapsae</name>
    <name type="common">Entomopathogenic nematode</name>
    <dbReference type="NCBI Taxonomy" id="34508"/>
    <lineage>
        <taxon>Eukaryota</taxon>
        <taxon>Metazoa</taxon>
        <taxon>Ecdysozoa</taxon>
        <taxon>Nematoda</taxon>
        <taxon>Chromadorea</taxon>
        <taxon>Rhabditida</taxon>
        <taxon>Tylenchina</taxon>
        <taxon>Panagrolaimomorpha</taxon>
        <taxon>Strongyloidoidea</taxon>
        <taxon>Steinernematidae</taxon>
        <taxon>Steinernema</taxon>
    </lineage>
</organism>
<dbReference type="InterPro" id="IPR003958">
    <property type="entry name" value="CBFA_NFYB_domain"/>
</dbReference>
<comment type="subcellular location">
    <subcellularLocation>
        <location evidence="1">Nucleus</location>
    </subcellularLocation>
</comment>
<dbReference type="SUPFAM" id="SSF47113">
    <property type="entry name" value="Histone-fold"/>
    <property type="match status" value="1"/>
</dbReference>
<gene>
    <name evidence="5" type="ORF">L596_011246</name>
</gene>
<evidence type="ECO:0000313" key="5">
    <source>
        <dbReference type="EMBL" id="TKR86715.1"/>
    </source>
</evidence>
<feature type="region of interest" description="Disordered" evidence="3">
    <location>
        <begin position="195"/>
        <end position="263"/>
    </location>
</feature>
<feature type="domain" description="Transcription factor CBF/NF-Y/archaeal histone" evidence="4">
    <location>
        <begin position="28"/>
        <end position="91"/>
    </location>
</feature>
<dbReference type="Gene3D" id="1.10.20.10">
    <property type="entry name" value="Histone, subunit A"/>
    <property type="match status" value="1"/>
</dbReference>
<dbReference type="Proteomes" id="UP000298663">
    <property type="component" value="Unassembled WGS sequence"/>
</dbReference>
<dbReference type="CDD" id="cd22906">
    <property type="entry name" value="HFD_DRAP1"/>
    <property type="match status" value="1"/>
</dbReference>